<accession>A0A135V046</accession>
<sequence length="132" mass="15140">MSLPFETAEIICRNKTRYCRYIDMKQWPLLSTLILPDTEIEFLDAEGRTYCDENGVEQKWDSLAGGTTSENIMLPTLTFEALDLDGSILTLNGVKYRWEPREAWTAHFSEAFKVMQTIHLTDAGDLEQVAEE</sequence>
<dbReference type="EMBL" id="JFFI01000765">
    <property type="protein sequence ID" value="KXH66023.1"/>
    <property type="molecule type" value="Genomic_DNA"/>
</dbReference>
<organism evidence="1 2">
    <name type="scientific">Colletotrichum salicis</name>
    <dbReference type="NCBI Taxonomy" id="1209931"/>
    <lineage>
        <taxon>Eukaryota</taxon>
        <taxon>Fungi</taxon>
        <taxon>Dikarya</taxon>
        <taxon>Ascomycota</taxon>
        <taxon>Pezizomycotina</taxon>
        <taxon>Sordariomycetes</taxon>
        <taxon>Hypocreomycetidae</taxon>
        <taxon>Glomerellales</taxon>
        <taxon>Glomerellaceae</taxon>
        <taxon>Colletotrichum</taxon>
        <taxon>Colletotrichum acutatum species complex</taxon>
    </lineage>
</organism>
<reference evidence="1 2" key="1">
    <citation type="submission" date="2014-02" db="EMBL/GenBank/DDBJ databases">
        <title>The genome sequence of Colletotrichum salicis CBS 607.94.</title>
        <authorList>
            <person name="Baroncelli R."/>
            <person name="Thon M.R."/>
        </authorList>
    </citation>
    <scope>NUCLEOTIDE SEQUENCE [LARGE SCALE GENOMIC DNA]</scope>
    <source>
        <strain evidence="1 2">CBS 607.94</strain>
    </source>
</reference>
<dbReference type="InterPro" id="IPR032710">
    <property type="entry name" value="NTF2-like_dom_sf"/>
</dbReference>
<dbReference type="OrthoDB" id="4456362at2759"/>
<gene>
    <name evidence="1" type="ORF">CSAL01_12291</name>
</gene>
<name>A0A135V046_9PEZI</name>
<evidence type="ECO:0000313" key="1">
    <source>
        <dbReference type="EMBL" id="KXH66023.1"/>
    </source>
</evidence>
<dbReference type="Gene3D" id="3.10.450.50">
    <property type="match status" value="1"/>
</dbReference>
<dbReference type="Proteomes" id="UP000070121">
    <property type="component" value="Unassembled WGS sequence"/>
</dbReference>
<proteinExistence type="predicted"/>
<protein>
    <submittedName>
        <fullName evidence="1">Uncharacterized protein</fullName>
    </submittedName>
</protein>
<dbReference type="SUPFAM" id="SSF54427">
    <property type="entry name" value="NTF2-like"/>
    <property type="match status" value="1"/>
</dbReference>
<evidence type="ECO:0000313" key="2">
    <source>
        <dbReference type="Proteomes" id="UP000070121"/>
    </source>
</evidence>
<dbReference type="AlphaFoldDB" id="A0A135V046"/>
<keyword evidence="2" id="KW-1185">Reference proteome</keyword>
<comment type="caution">
    <text evidence="1">The sequence shown here is derived from an EMBL/GenBank/DDBJ whole genome shotgun (WGS) entry which is preliminary data.</text>
</comment>